<dbReference type="RefSeq" id="WP_155703274.1">
    <property type="nucleotide sequence ID" value="NZ_CP034235.1"/>
</dbReference>
<dbReference type="AlphaFoldDB" id="A0A6B8RR38"/>
<accession>A0A6B8RR38</accession>
<proteinExistence type="predicted"/>
<reference evidence="2" key="1">
    <citation type="submission" date="2018-11" db="EMBL/GenBank/DDBJ databases">
        <title>Complete genome sequence of Paenibacillus sp. ML311-T8.</title>
        <authorList>
            <person name="Nam Y.-D."/>
            <person name="Kang J."/>
            <person name="Chung W.-H."/>
            <person name="Park Y.S."/>
        </authorList>
    </citation>
    <scope>NUCLEOTIDE SEQUENCE [LARGE SCALE GENOMIC DNA]</scope>
    <source>
        <strain evidence="2">ML311-T8</strain>
    </source>
</reference>
<dbReference type="EMBL" id="CP034235">
    <property type="protein sequence ID" value="QGQ98172.1"/>
    <property type="molecule type" value="Genomic_DNA"/>
</dbReference>
<evidence type="ECO:0000313" key="1">
    <source>
        <dbReference type="EMBL" id="QGQ98172.1"/>
    </source>
</evidence>
<organism evidence="1 2">
    <name type="scientific">Paenibacillus psychroresistens</name>
    <dbReference type="NCBI Taxonomy" id="1778678"/>
    <lineage>
        <taxon>Bacteria</taxon>
        <taxon>Bacillati</taxon>
        <taxon>Bacillota</taxon>
        <taxon>Bacilli</taxon>
        <taxon>Bacillales</taxon>
        <taxon>Paenibacillaceae</taxon>
        <taxon>Paenibacillus</taxon>
    </lineage>
</organism>
<evidence type="ECO:0000313" key="2">
    <source>
        <dbReference type="Proteomes" id="UP000426246"/>
    </source>
</evidence>
<keyword evidence="2" id="KW-1185">Reference proteome</keyword>
<dbReference type="Proteomes" id="UP000426246">
    <property type="component" value="Chromosome"/>
</dbReference>
<gene>
    <name evidence="1" type="ORF">EHS13_26440</name>
</gene>
<evidence type="ECO:0008006" key="3">
    <source>
        <dbReference type="Google" id="ProtNLM"/>
    </source>
</evidence>
<name>A0A6B8RR38_9BACL</name>
<dbReference type="OrthoDB" id="1392385at2"/>
<dbReference type="KEGG" id="ppsc:EHS13_26440"/>
<sequence length="446" mass="51412">MPVQIDNLGILPLAGICSYEEASRQGYDIETNVNLLKRYNYVKTQLHLILAAHLAKTPEWEVKCAFSLHLWLEAEHSAALRKRIAEMREPPLHLDKVPDKRLKLVFDELIRSENTVELLIGIYNVIKPEMIRALKQHISITNPLADFATLRMLKQMLVEEEEMAVWGQHASRALQQDQELIELAQRWNNHITFYLTAAGGVANDLIVPDSQDSQDLPTPRSDGTVYLMDATPQRDARFIDRFNQAAKIDDYYQDEQLSPEERTYALLFKRVREMDVPEWMAPILYKTKGKSWDYYLDMSRQLWDEARHAMMGEVALNKLGVPFYKYPISINASTLLNENFTPIQSHLILWGIEQDLMKKDTGKRWEWLIAKSSNNALAGMYQDYDWADEVLHAQIGRKWLAPEFSGLEEMLSLSKTLIASWHSLGPTLAGRSKQVNWWSALIADLA</sequence>
<protein>
    <recommendedName>
        <fullName evidence="3">Ferritin-like domain-containing protein</fullName>
    </recommendedName>
</protein>